<organism evidence="3 4">
    <name type="scientific">Sphingobium fluviale</name>
    <dbReference type="NCBI Taxonomy" id="2506423"/>
    <lineage>
        <taxon>Bacteria</taxon>
        <taxon>Pseudomonadati</taxon>
        <taxon>Pseudomonadota</taxon>
        <taxon>Alphaproteobacteria</taxon>
        <taxon>Sphingomonadales</taxon>
        <taxon>Sphingomonadaceae</taxon>
        <taxon>Sphingobium</taxon>
    </lineage>
</organism>
<dbReference type="EMBL" id="SBKP01000003">
    <property type="protein sequence ID" value="RXR30014.1"/>
    <property type="molecule type" value="Genomic_DNA"/>
</dbReference>
<evidence type="ECO:0000256" key="1">
    <source>
        <dbReference type="ARBA" id="ARBA00023239"/>
    </source>
</evidence>
<keyword evidence="4" id="KW-1185">Reference proteome</keyword>
<dbReference type="PANTHER" id="PTHR21240">
    <property type="entry name" value="2-AMINO-3-CARBOXYLMUCONATE-6-SEMIALDEHYDE DECARBOXYLASE"/>
    <property type="match status" value="1"/>
</dbReference>
<protein>
    <submittedName>
        <fullName evidence="3">Amidohydrolase</fullName>
    </submittedName>
</protein>
<proteinExistence type="predicted"/>
<dbReference type="Gene3D" id="3.20.20.140">
    <property type="entry name" value="Metal-dependent hydrolases"/>
    <property type="match status" value="1"/>
</dbReference>
<dbReference type="AlphaFoldDB" id="A0A4Q1KMJ4"/>
<keyword evidence="3" id="KW-0378">Hydrolase</keyword>
<dbReference type="GO" id="GO:0005829">
    <property type="term" value="C:cytosol"/>
    <property type="evidence" value="ECO:0007669"/>
    <property type="project" value="TreeGrafter"/>
</dbReference>
<evidence type="ECO:0000313" key="3">
    <source>
        <dbReference type="EMBL" id="RXR30014.1"/>
    </source>
</evidence>
<comment type="caution">
    <text evidence="3">The sequence shown here is derived from an EMBL/GenBank/DDBJ whole genome shotgun (WGS) entry which is preliminary data.</text>
</comment>
<name>A0A4Q1KMJ4_9SPHN</name>
<dbReference type="Pfam" id="PF04909">
    <property type="entry name" value="Amidohydro_2"/>
    <property type="match status" value="1"/>
</dbReference>
<dbReference type="GO" id="GO:0019748">
    <property type="term" value="P:secondary metabolic process"/>
    <property type="evidence" value="ECO:0007669"/>
    <property type="project" value="TreeGrafter"/>
</dbReference>
<evidence type="ECO:0000259" key="2">
    <source>
        <dbReference type="Pfam" id="PF04909"/>
    </source>
</evidence>
<evidence type="ECO:0000313" key="4">
    <source>
        <dbReference type="Proteomes" id="UP000290958"/>
    </source>
</evidence>
<dbReference type="InterPro" id="IPR032466">
    <property type="entry name" value="Metal_Hydrolase"/>
</dbReference>
<dbReference type="Proteomes" id="UP000290958">
    <property type="component" value="Unassembled WGS sequence"/>
</dbReference>
<keyword evidence="1" id="KW-0456">Lyase</keyword>
<dbReference type="GO" id="GO:0016831">
    <property type="term" value="F:carboxy-lyase activity"/>
    <property type="evidence" value="ECO:0007669"/>
    <property type="project" value="InterPro"/>
</dbReference>
<accession>A0A4Q1KMJ4</accession>
<dbReference type="GO" id="GO:0016787">
    <property type="term" value="F:hydrolase activity"/>
    <property type="evidence" value="ECO:0007669"/>
    <property type="project" value="UniProtKB-KW"/>
</dbReference>
<dbReference type="InterPro" id="IPR032465">
    <property type="entry name" value="ACMSD"/>
</dbReference>
<sequence>MPIICLEEHVNDIAIAQATRTAFVAQIPYFAGLGSRYREDPARFSPDRPSLTFVPDSIKVATAPIEVRLAAMDAAGIDMQVMSLSNAPQLAPVGQANALIKATNDRLATAAAAHPARFSAFFTLPWQDPDAAVREAERCVKELKLPATLLSGRPHDEKFIDDESFDAVLAQLARLDAPIYIHPGAPLEAVREPYYGGFNAEVEARFPLFGWGWHHEAGIQVIRLILSGALDRHRNLKIISGHWGEMVPFYLQRLDDTMPREVTGLSRTISQTYRDQVWVGPSGMLDLPHFLFIREIMGIERVVFSIDYPYLTMNGARAWLENLPIPHHEKEAFAWRNASNLLGVNLVVDGSNGVA</sequence>
<feature type="domain" description="Amidohydrolase-related" evidence="2">
    <location>
        <begin position="67"/>
        <end position="343"/>
    </location>
</feature>
<dbReference type="OrthoDB" id="149172at2"/>
<dbReference type="SUPFAM" id="SSF51556">
    <property type="entry name" value="Metallo-dependent hydrolases"/>
    <property type="match status" value="1"/>
</dbReference>
<dbReference type="InterPro" id="IPR006680">
    <property type="entry name" value="Amidohydro-rel"/>
</dbReference>
<dbReference type="PANTHER" id="PTHR21240:SF30">
    <property type="entry name" value="AMIDOHYDROLASE-RELATED DOMAIN-CONTAINING PROTEIN-RELATED"/>
    <property type="match status" value="1"/>
</dbReference>
<gene>
    <name evidence="3" type="ORF">EQG66_04230</name>
</gene>
<reference evidence="4" key="1">
    <citation type="submission" date="2019-01" db="EMBL/GenBank/DDBJ databases">
        <title>Cytophagaceae bacterium strain CAR-16.</title>
        <authorList>
            <person name="Chen W.-M."/>
        </authorList>
    </citation>
    <scope>NUCLEOTIDE SEQUENCE [LARGE SCALE GENOMIC DNA]</scope>
    <source>
        <strain evidence="4">CHR27</strain>
    </source>
</reference>